<dbReference type="Gene3D" id="1.20.1250.20">
    <property type="entry name" value="MFS general substrate transporter like domains"/>
    <property type="match status" value="1"/>
</dbReference>
<evidence type="ECO:0000256" key="5">
    <source>
        <dbReference type="ARBA" id="ARBA00023180"/>
    </source>
</evidence>
<sequence>MGFGILDIQPRQSAPGTVLLEDLHQGERSADIILVPEPSNSPKDPLNMPRTKKELYFLALLFGACATGVIGPLLVPGFSIIVSAFDVSLTDVTLLNGSLVMALGGLGMGGFFSLAGTTSINDVFFVHERGFRVGLWNFAVIASVNLTPIISGYLIVDLGWRWSFWVLAITFGVCLALVVFCLPETIYERDIEGVSSVINTSMTKSPDEESKVGITPDAEEQIAESDAPEMQDHQTPDNSPAWKRILGIEMVNFKGISTLLTMIFSPLAILRHPVAIWGCAMWSVLFTWNIIQGAIADQIFATPPYNLSPSDVGLVVGIAPFIGSALGTIGGGWICDFVAKAMSARNRGLYEPEFRLVVMLPSLITVTIGAFGLGMAVEEGLSEIRCAVFLAILNFGTGVGCTGVVVYTNDVCQQRAGEAFGLAMLAKSAFAFGLTFMLNDYLATHGAMVFFSTWGGVTIGVMLTTVPLYVFGKRIRALSKDSHMLC</sequence>
<keyword evidence="8" id="KW-1185">Reference proteome</keyword>
<protein>
    <recommendedName>
        <fullName evidence="9">Major facilitator superfamily (MFS) profile domain-containing protein</fullName>
    </recommendedName>
</protein>
<proteinExistence type="predicted"/>
<evidence type="ECO:0008006" key="9">
    <source>
        <dbReference type="Google" id="ProtNLM"/>
    </source>
</evidence>
<feature type="transmembrane region" description="Helical" evidence="6">
    <location>
        <begin position="274"/>
        <end position="295"/>
    </location>
</feature>
<evidence type="ECO:0000313" key="7">
    <source>
        <dbReference type="EMBL" id="KAK7423530.1"/>
    </source>
</evidence>
<feature type="transmembrane region" description="Helical" evidence="6">
    <location>
        <begin position="356"/>
        <end position="375"/>
    </location>
</feature>
<feature type="transmembrane region" description="Helical" evidence="6">
    <location>
        <begin position="135"/>
        <end position="156"/>
    </location>
</feature>
<dbReference type="Pfam" id="PF07690">
    <property type="entry name" value="MFS_1"/>
    <property type="match status" value="1"/>
</dbReference>
<evidence type="ECO:0000256" key="3">
    <source>
        <dbReference type="ARBA" id="ARBA00022989"/>
    </source>
</evidence>
<feature type="transmembrane region" description="Helical" evidence="6">
    <location>
        <begin position="162"/>
        <end position="182"/>
    </location>
</feature>
<organism evidence="7 8">
    <name type="scientific">Neonectria punicea</name>
    <dbReference type="NCBI Taxonomy" id="979145"/>
    <lineage>
        <taxon>Eukaryota</taxon>
        <taxon>Fungi</taxon>
        <taxon>Dikarya</taxon>
        <taxon>Ascomycota</taxon>
        <taxon>Pezizomycotina</taxon>
        <taxon>Sordariomycetes</taxon>
        <taxon>Hypocreomycetidae</taxon>
        <taxon>Hypocreales</taxon>
        <taxon>Nectriaceae</taxon>
        <taxon>Neonectria</taxon>
    </lineage>
</organism>
<gene>
    <name evidence="7" type="ORF">QQX98_000988</name>
</gene>
<dbReference type="SUPFAM" id="SSF103473">
    <property type="entry name" value="MFS general substrate transporter"/>
    <property type="match status" value="1"/>
</dbReference>
<keyword evidence="5" id="KW-0325">Glycoprotein</keyword>
<accession>A0ABR1HRN2</accession>
<keyword evidence="4 6" id="KW-0472">Membrane</keyword>
<keyword evidence="2 6" id="KW-0812">Transmembrane</keyword>
<dbReference type="InterPro" id="IPR011701">
    <property type="entry name" value="MFS"/>
</dbReference>
<feature type="transmembrane region" description="Helical" evidence="6">
    <location>
        <begin position="94"/>
        <end position="114"/>
    </location>
</feature>
<reference evidence="7 8" key="1">
    <citation type="journal article" date="2025" name="Microbiol. Resour. Announc.">
        <title>Draft genome sequences for Neonectria magnoliae and Neonectria punicea, canker pathogens of Liriodendron tulipifera and Acer saccharum in West Virginia.</title>
        <authorList>
            <person name="Petronek H.M."/>
            <person name="Kasson M.T."/>
            <person name="Metheny A.M."/>
            <person name="Stauder C.M."/>
            <person name="Lovett B."/>
            <person name="Lynch S.C."/>
            <person name="Garnas J.R."/>
            <person name="Kasson L.R."/>
            <person name="Stajich J.E."/>
        </authorList>
    </citation>
    <scope>NUCLEOTIDE SEQUENCE [LARGE SCALE GENOMIC DNA]</scope>
    <source>
        <strain evidence="7 8">NRRL 64653</strain>
    </source>
</reference>
<dbReference type="PANTHER" id="PTHR23502">
    <property type="entry name" value="MAJOR FACILITATOR SUPERFAMILY"/>
    <property type="match status" value="1"/>
</dbReference>
<evidence type="ECO:0000256" key="4">
    <source>
        <dbReference type="ARBA" id="ARBA00023136"/>
    </source>
</evidence>
<evidence type="ECO:0000256" key="2">
    <source>
        <dbReference type="ARBA" id="ARBA00022692"/>
    </source>
</evidence>
<feature type="transmembrane region" description="Helical" evidence="6">
    <location>
        <begin position="387"/>
        <end position="407"/>
    </location>
</feature>
<comment type="subcellular location">
    <subcellularLocation>
        <location evidence="1">Membrane</location>
        <topology evidence="1">Multi-pass membrane protein</topology>
    </subcellularLocation>
</comment>
<comment type="caution">
    <text evidence="7">The sequence shown here is derived from an EMBL/GenBank/DDBJ whole genome shotgun (WGS) entry which is preliminary data.</text>
</comment>
<evidence type="ECO:0000313" key="8">
    <source>
        <dbReference type="Proteomes" id="UP001498476"/>
    </source>
</evidence>
<evidence type="ECO:0000256" key="1">
    <source>
        <dbReference type="ARBA" id="ARBA00004141"/>
    </source>
</evidence>
<feature type="transmembrane region" description="Helical" evidence="6">
    <location>
        <begin position="450"/>
        <end position="471"/>
    </location>
</feature>
<feature type="transmembrane region" description="Helical" evidence="6">
    <location>
        <begin position="315"/>
        <end position="335"/>
    </location>
</feature>
<dbReference type="Proteomes" id="UP001498476">
    <property type="component" value="Unassembled WGS sequence"/>
</dbReference>
<name>A0ABR1HRN2_9HYPO</name>
<dbReference type="EMBL" id="JAZAVJ010000009">
    <property type="protein sequence ID" value="KAK7423530.1"/>
    <property type="molecule type" value="Genomic_DNA"/>
</dbReference>
<keyword evidence="3 6" id="KW-1133">Transmembrane helix</keyword>
<feature type="transmembrane region" description="Helical" evidence="6">
    <location>
        <begin position="55"/>
        <end position="82"/>
    </location>
</feature>
<feature type="transmembrane region" description="Helical" evidence="6">
    <location>
        <begin position="419"/>
        <end position="438"/>
    </location>
</feature>
<evidence type="ECO:0000256" key="6">
    <source>
        <dbReference type="SAM" id="Phobius"/>
    </source>
</evidence>
<dbReference type="InterPro" id="IPR036259">
    <property type="entry name" value="MFS_trans_sf"/>
</dbReference>
<dbReference type="PANTHER" id="PTHR23502:SF4">
    <property type="entry name" value="MAJOR FACILITATOR SUPERFAMILY (MFS) PROFILE DOMAIN-CONTAINING PROTEIN-RELATED"/>
    <property type="match status" value="1"/>
</dbReference>